<gene>
    <name evidence="1" type="ORF">KI809_15550</name>
</gene>
<reference evidence="1 2" key="1">
    <citation type="submission" date="2021-05" db="EMBL/GenBank/DDBJ databases">
        <title>The draft genome of Geobacter pelophilus DSM 12255.</title>
        <authorList>
            <person name="Xu Z."/>
            <person name="Masuda Y."/>
            <person name="Itoh H."/>
            <person name="Senoo K."/>
        </authorList>
    </citation>
    <scope>NUCLEOTIDE SEQUENCE [LARGE SCALE GENOMIC DNA]</scope>
    <source>
        <strain evidence="1 2">DSM 12255</strain>
    </source>
</reference>
<dbReference type="AlphaFoldDB" id="A0AAW4LCH0"/>
<dbReference type="RefSeq" id="WP_214172491.1">
    <property type="nucleotide sequence ID" value="NZ_JAHCVJ010000006.1"/>
</dbReference>
<comment type="caution">
    <text evidence="1">The sequence shown here is derived from an EMBL/GenBank/DDBJ whole genome shotgun (WGS) entry which is preliminary data.</text>
</comment>
<evidence type="ECO:0000313" key="2">
    <source>
        <dbReference type="Proteomes" id="UP000811899"/>
    </source>
</evidence>
<name>A0AAW4LCH0_9BACT</name>
<organism evidence="1 2">
    <name type="scientific">Geoanaerobacter pelophilus</name>
    <dbReference type="NCBI Taxonomy" id="60036"/>
    <lineage>
        <taxon>Bacteria</taxon>
        <taxon>Pseudomonadati</taxon>
        <taxon>Thermodesulfobacteriota</taxon>
        <taxon>Desulfuromonadia</taxon>
        <taxon>Geobacterales</taxon>
        <taxon>Geobacteraceae</taxon>
        <taxon>Geoanaerobacter</taxon>
    </lineage>
</organism>
<dbReference type="EMBL" id="JAHCVJ010000006">
    <property type="protein sequence ID" value="MBT0665724.1"/>
    <property type="molecule type" value="Genomic_DNA"/>
</dbReference>
<dbReference type="Proteomes" id="UP000811899">
    <property type="component" value="Unassembled WGS sequence"/>
</dbReference>
<keyword evidence="2" id="KW-1185">Reference proteome</keyword>
<sequence>MLMRNKEIDHIETIGDLRAAIADVPDDTPLEDCMNAGMCLIYHDGKTRPGEPDSPAYVEYR</sequence>
<evidence type="ECO:0000313" key="1">
    <source>
        <dbReference type="EMBL" id="MBT0665724.1"/>
    </source>
</evidence>
<accession>A0AAW4LCH0</accession>
<protein>
    <submittedName>
        <fullName evidence="1">Uncharacterized protein</fullName>
    </submittedName>
</protein>
<proteinExistence type="predicted"/>